<dbReference type="RefSeq" id="XP_016604358.1">
    <property type="nucleotide sequence ID" value="XM_016756383.1"/>
</dbReference>
<feature type="compositionally biased region" description="Basic and acidic residues" evidence="1">
    <location>
        <begin position="1"/>
        <end position="15"/>
    </location>
</feature>
<dbReference type="InParanoid" id="A0A0L0H6G1"/>
<accession>A0A0L0H6G1</accession>
<keyword evidence="3" id="KW-1185">Reference proteome</keyword>
<protein>
    <submittedName>
        <fullName evidence="2">Uncharacterized protein</fullName>
    </submittedName>
</protein>
<name>A0A0L0H6G1_SPIPD</name>
<proteinExistence type="predicted"/>
<dbReference type="AlphaFoldDB" id="A0A0L0H6G1"/>
<evidence type="ECO:0000313" key="3">
    <source>
        <dbReference type="Proteomes" id="UP000053201"/>
    </source>
</evidence>
<gene>
    <name evidence="2" type="ORF">SPPG_08224</name>
</gene>
<feature type="region of interest" description="Disordered" evidence="1">
    <location>
        <begin position="130"/>
        <end position="158"/>
    </location>
</feature>
<sequence>MEDRQLIPEGHRRSDPSGISRPQIKKQQFTNHYISISFSHVHRLSRMWLTFGKRNVIIRDHSVRGAKYVNDHSVRAPVKLRSNDGTLTVGDQSHHTAIWLSERKRARSPSPDAPRKRFLPIHDDFLSEDEFPEPTSPFEGDPSGLSDGEGVLSDNPLQEDYGFEGYPPSLAPLVREIKTLHSSDNTSARFQLLFWGIVDTADDQILQLLPEDQVKTINAKLNEILFSSSVCDCTSTVTYVMDHLRNETSIANLAQIALSTGTAGLLHYFKGDGVVWVCLVRMEIQVQWVGRPRTVKICITSVNPQKYRKCQTPRDSPKLLVIESTAKMH</sequence>
<dbReference type="Proteomes" id="UP000053201">
    <property type="component" value="Unassembled WGS sequence"/>
</dbReference>
<organism evidence="2 3">
    <name type="scientific">Spizellomyces punctatus (strain DAOM BR117)</name>
    <dbReference type="NCBI Taxonomy" id="645134"/>
    <lineage>
        <taxon>Eukaryota</taxon>
        <taxon>Fungi</taxon>
        <taxon>Fungi incertae sedis</taxon>
        <taxon>Chytridiomycota</taxon>
        <taxon>Chytridiomycota incertae sedis</taxon>
        <taxon>Chytridiomycetes</taxon>
        <taxon>Spizellomycetales</taxon>
        <taxon>Spizellomycetaceae</taxon>
        <taxon>Spizellomyces</taxon>
    </lineage>
</organism>
<dbReference type="GeneID" id="27691398"/>
<dbReference type="VEuPathDB" id="FungiDB:SPPG_08224"/>
<dbReference type="EMBL" id="KQ257469">
    <property type="protein sequence ID" value="KNC96318.1"/>
    <property type="molecule type" value="Genomic_DNA"/>
</dbReference>
<reference evidence="2 3" key="1">
    <citation type="submission" date="2009-08" db="EMBL/GenBank/DDBJ databases">
        <title>The Genome Sequence of Spizellomyces punctatus strain DAOM BR117.</title>
        <authorList>
            <consortium name="The Broad Institute Genome Sequencing Platform"/>
            <person name="Russ C."/>
            <person name="Cuomo C."/>
            <person name="Shea T."/>
            <person name="Young S.K."/>
            <person name="Zeng Q."/>
            <person name="Koehrsen M."/>
            <person name="Haas B."/>
            <person name="Borodovsky M."/>
            <person name="Guigo R."/>
            <person name="Alvarado L."/>
            <person name="Berlin A."/>
            <person name="Bochicchio J."/>
            <person name="Borenstein D."/>
            <person name="Chapman S."/>
            <person name="Chen Z."/>
            <person name="Engels R."/>
            <person name="Freedman E."/>
            <person name="Gellesch M."/>
            <person name="Goldberg J."/>
            <person name="Griggs A."/>
            <person name="Gujja S."/>
            <person name="Heiman D."/>
            <person name="Hepburn T."/>
            <person name="Howarth C."/>
            <person name="Jen D."/>
            <person name="Larson L."/>
            <person name="Lewis B."/>
            <person name="Mehta T."/>
            <person name="Park D."/>
            <person name="Pearson M."/>
            <person name="Roberts A."/>
            <person name="Saif S."/>
            <person name="Shenoy N."/>
            <person name="Sisk P."/>
            <person name="Stolte C."/>
            <person name="Sykes S."/>
            <person name="Thomson T."/>
            <person name="Walk T."/>
            <person name="White J."/>
            <person name="Yandava C."/>
            <person name="Burger G."/>
            <person name="Gray M.W."/>
            <person name="Holland P.W.H."/>
            <person name="King N."/>
            <person name="Lang F.B.F."/>
            <person name="Roger A.J."/>
            <person name="Ruiz-Trillo I."/>
            <person name="Lander E."/>
            <person name="Nusbaum C."/>
        </authorList>
    </citation>
    <scope>NUCLEOTIDE SEQUENCE [LARGE SCALE GENOMIC DNA]</scope>
    <source>
        <strain evidence="2 3">DAOM BR117</strain>
    </source>
</reference>
<evidence type="ECO:0000256" key="1">
    <source>
        <dbReference type="SAM" id="MobiDB-lite"/>
    </source>
</evidence>
<feature type="region of interest" description="Disordered" evidence="1">
    <location>
        <begin position="1"/>
        <end position="21"/>
    </location>
</feature>
<evidence type="ECO:0000313" key="2">
    <source>
        <dbReference type="EMBL" id="KNC96318.1"/>
    </source>
</evidence>